<evidence type="ECO:0000256" key="3">
    <source>
        <dbReference type="ARBA" id="ARBA00022527"/>
    </source>
</evidence>
<dbReference type="PROSITE" id="PS00108">
    <property type="entry name" value="PROTEIN_KINASE_ST"/>
    <property type="match status" value="1"/>
</dbReference>
<feature type="compositionally biased region" description="Polar residues" evidence="14">
    <location>
        <begin position="816"/>
        <end position="825"/>
    </location>
</feature>
<reference evidence="16" key="1">
    <citation type="journal article" date="2021" name="J Fungi (Basel)">
        <title>Virulence traits and population genomics of the black yeast Aureobasidium melanogenum.</title>
        <authorList>
            <person name="Cernosa A."/>
            <person name="Sun X."/>
            <person name="Gostincar C."/>
            <person name="Fang C."/>
            <person name="Gunde-Cimerman N."/>
            <person name="Song Z."/>
        </authorList>
    </citation>
    <scope>NUCLEOTIDE SEQUENCE</scope>
    <source>
        <strain evidence="16">EXF-9911</strain>
    </source>
</reference>
<organism evidence="16 17">
    <name type="scientific">Aureobasidium melanogenum</name>
    <name type="common">Aureobasidium pullulans var. melanogenum</name>
    <dbReference type="NCBI Taxonomy" id="46634"/>
    <lineage>
        <taxon>Eukaryota</taxon>
        <taxon>Fungi</taxon>
        <taxon>Dikarya</taxon>
        <taxon>Ascomycota</taxon>
        <taxon>Pezizomycotina</taxon>
        <taxon>Dothideomycetes</taxon>
        <taxon>Dothideomycetidae</taxon>
        <taxon>Dothideales</taxon>
        <taxon>Saccotheciaceae</taxon>
        <taxon>Aureobasidium</taxon>
    </lineage>
</organism>
<feature type="compositionally biased region" description="Low complexity" evidence="14">
    <location>
        <begin position="951"/>
        <end position="966"/>
    </location>
</feature>
<dbReference type="GO" id="GO:0005776">
    <property type="term" value="C:autophagosome"/>
    <property type="evidence" value="ECO:0007669"/>
    <property type="project" value="TreeGrafter"/>
</dbReference>
<feature type="region of interest" description="Disordered" evidence="14">
    <location>
        <begin position="464"/>
        <end position="499"/>
    </location>
</feature>
<feature type="compositionally biased region" description="Polar residues" evidence="14">
    <location>
        <begin position="477"/>
        <end position="486"/>
    </location>
</feature>
<evidence type="ECO:0000256" key="1">
    <source>
        <dbReference type="ARBA" id="ARBA00004623"/>
    </source>
</evidence>
<feature type="compositionally biased region" description="Basic and acidic residues" evidence="14">
    <location>
        <begin position="487"/>
        <end position="499"/>
    </location>
</feature>
<proteinExistence type="predicted"/>
<dbReference type="GO" id="GO:0005829">
    <property type="term" value="C:cytosol"/>
    <property type="evidence" value="ECO:0007669"/>
    <property type="project" value="TreeGrafter"/>
</dbReference>
<keyword evidence="5 13" id="KW-0547">Nucleotide-binding</keyword>
<evidence type="ECO:0000256" key="11">
    <source>
        <dbReference type="ARBA" id="ARBA00047899"/>
    </source>
</evidence>
<evidence type="ECO:0000256" key="6">
    <source>
        <dbReference type="ARBA" id="ARBA00022777"/>
    </source>
</evidence>
<evidence type="ECO:0000256" key="12">
    <source>
        <dbReference type="ARBA" id="ARBA00048679"/>
    </source>
</evidence>
<dbReference type="InterPro" id="IPR000719">
    <property type="entry name" value="Prot_kinase_dom"/>
</dbReference>
<dbReference type="Proteomes" id="UP000779574">
    <property type="component" value="Unassembled WGS sequence"/>
</dbReference>
<keyword evidence="3" id="KW-0723">Serine/threonine-protein kinase</keyword>
<feature type="domain" description="Protein kinase" evidence="15">
    <location>
        <begin position="25"/>
        <end position="330"/>
    </location>
</feature>
<dbReference type="InterPro" id="IPR022708">
    <property type="entry name" value="Atg1-like_tMIT"/>
</dbReference>
<dbReference type="GO" id="GO:0000422">
    <property type="term" value="P:autophagy of mitochondrion"/>
    <property type="evidence" value="ECO:0007669"/>
    <property type="project" value="TreeGrafter"/>
</dbReference>
<dbReference type="GO" id="GO:0061709">
    <property type="term" value="P:reticulophagy"/>
    <property type="evidence" value="ECO:0007669"/>
    <property type="project" value="TreeGrafter"/>
</dbReference>
<evidence type="ECO:0000259" key="15">
    <source>
        <dbReference type="PROSITE" id="PS50011"/>
    </source>
</evidence>
<keyword evidence="9" id="KW-0072">Autophagy</keyword>
<sequence>MATHRSSAGHGRREAQVIEVPVGDFIRKNEIGKGSFATVYLASHRKRKSYAAIKSVVTGKLTGKLRENLNSEINILRKLQHPHIVALFECVDTPQHIHLVMEYCQMSDLAAFMKGRARIATLPETHDIFDRYPNAPNGGLHEVLARHFLKQIASALQYLRKYNLIHRDIKPQNLLLNPPPTYMQNQKPEDVPLAASENSLIPAVGVASLPMLKLADFGFARHLASTSLAETLCGSPLYMAPEILAYQKYDAKADLWSVGTVAYEMVAGRPPFKATNHVELLRKIDQAQDVIQFPAGLVVSREFKDTIKSLLKRQPTQRVSFDRFFGSSTIIGDIPDLVEMDRPRVADASDSDIAMSALSLRLQQQSINSPEQEIDNVGSGQAVRDPFLGVTRRPTVATASPSVEPTKRPEMPINRRQTEAAIPPLTTQVEAKRHAGQMEQKRPPLVPTATAPSRQELQQVAPINQGRASNPRYVPSPVSSAPQTSPMHDKMSRESRDTNTAHDLTFEKEYVMVEKKAVEVNAFADELADRNRQPENHTNGMARRATAPVVPGANVVSNVLKTVSGRQTGTLHGRRPSFEQRGQTPTPTDYLSRALSAAKNRIGQAINGQPQGISPPQGYAGFPASSAPPLQLAIGDGRNSPSNVDEDTRLLQIVEEGATRSDVVYGFAEVKYRQLLPATPSAEDRTTIRQISALEQPLNTGEDTDNQDLTQVAIVAVAEEAFVLYVKALAILVKTINLVKYWWDRQRKMDTPPGSLPSRLGEVKQSSFEMNKKMNNVVQWARTRFNESLEKSELVGRRLIEAQKQLPASHPGHPSNHGQLQSSGSGNALTAAVDHIQLTSGVTAEKLMFDRAVEMSRAAAVNELVGTDFAGCELSYITSVMLLEAVLENDDEPLLSKASTHKARAGNANATINGMDSEDRDAVLKLIESTRGRLDCLRRKIKQQNAAKQNTTTSTTRPMARTSSSPGTAIGTPPR</sequence>
<evidence type="ECO:0000256" key="13">
    <source>
        <dbReference type="PROSITE-ProRule" id="PRU10141"/>
    </source>
</evidence>
<comment type="catalytic activity">
    <reaction evidence="11">
        <text>L-threonyl-[protein] + ATP = O-phospho-L-threonyl-[protein] + ADP + H(+)</text>
        <dbReference type="Rhea" id="RHEA:46608"/>
        <dbReference type="Rhea" id="RHEA-COMP:11060"/>
        <dbReference type="Rhea" id="RHEA-COMP:11605"/>
        <dbReference type="ChEBI" id="CHEBI:15378"/>
        <dbReference type="ChEBI" id="CHEBI:30013"/>
        <dbReference type="ChEBI" id="CHEBI:30616"/>
        <dbReference type="ChEBI" id="CHEBI:61977"/>
        <dbReference type="ChEBI" id="CHEBI:456216"/>
        <dbReference type="EC" id="2.7.11.1"/>
    </reaction>
</comment>
<dbReference type="GO" id="GO:0005524">
    <property type="term" value="F:ATP binding"/>
    <property type="evidence" value="ECO:0007669"/>
    <property type="project" value="UniProtKB-UniRule"/>
</dbReference>
<keyword evidence="8" id="KW-0813">Transport</keyword>
<dbReference type="InterPro" id="IPR048941">
    <property type="entry name" value="ATG1-like_MIT2"/>
</dbReference>
<evidence type="ECO:0000256" key="2">
    <source>
        <dbReference type="ARBA" id="ARBA00012513"/>
    </source>
</evidence>
<keyword evidence="6 16" id="KW-0418">Kinase</keyword>
<feature type="binding site" evidence="13">
    <location>
        <position position="54"/>
    </location>
    <ligand>
        <name>ATP</name>
        <dbReference type="ChEBI" id="CHEBI:30616"/>
    </ligand>
</feature>
<dbReference type="PANTHER" id="PTHR24348">
    <property type="entry name" value="SERINE/THREONINE-PROTEIN KINASE UNC-51-RELATED"/>
    <property type="match status" value="1"/>
</dbReference>
<dbReference type="InterPro" id="IPR045269">
    <property type="entry name" value="Atg1-like"/>
</dbReference>
<feature type="compositionally biased region" description="Polar residues" evidence="14">
    <location>
        <begin position="580"/>
        <end position="589"/>
    </location>
</feature>
<dbReference type="InterPro" id="IPR011009">
    <property type="entry name" value="Kinase-like_dom_sf"/>
</dbReference>
<dbReference type="GO" id="GO:0034045">
    <property type="term" value="C:phagophore assembly site membrane"/>
    <property type="evidence" value="ECO:0007669"/>
    <property type="project" value="UniProtKB-SubCell"/>
</dbReference>
<reference evidence="16" key="2">
    <citation type="submission" date="2021-08" db="EMBL/GenBank/DDBJ databases">
        <authorList>
            <person name="Gostincar C."/>
            <person name="Sun X."/>
            <person name="Song Z."/>
            <person name="Gunde-Cimerman N."/>
        </authorList>
    </citation>
    <scope>NUCLEOTIDE SEQUENCE</scope>
    <source>
        <strain evidence="16">EXF-9911</strain>
    </source>
</reference>
<dbReference type="EMBL" id="JAHFXF010000444">
    <property type="protein sequence ID" value="KAG9687639.1"/>
    <property type="molecule type" value="Genomic_DNA"/>
</dbReference>
<comment type="subcellular location">
    <subcellularLocation>
        <location evidence="1">Preautophagosomal structure membrane</location>
        <topology evidence="1">Peripheral membrane protein</topology>
    </subcellularLocation>
</comment>
<dbReference type="OrthoDB" id="346907at2759"/>
<dbReference type="Pfam" id="PF21127">
    <property type="entry name" value="ATG1-like_MIT2"/>
    <property type="match status" value="1"/>
</dbReference>
<evidence type="ECO:0000313" key="17">
    <source>
        <dbReference type="Proteomes" id="UP000779574"/>
    </source>
</evidence>
<dbReference type="PROSITE" id="PS50011">
    <property type="entry name" value="PROTEIN_KINASE_DOM"/>
    <property type="match status" value="1"/>
</dbReference>
<dbReference type="Pfam" id="PF12063">
    <property type="entry name" value="ATG1-like_MIT1"/>
    <property type="match status" value="1"/>
</dbReference>
<evidence type="ECO:0000256" key="8">
    <source>
        <dbReference type="ARBA" id="ARBA00022927"/>
    </source>
</evidence>
<evidence type="ECO:0000256" key="4">
    <source>
        <dbReference type="ARBA" id="ARBA00022679"/>
    </source>
</evidence>
<accession>A0A9P8EEK3</accession>
<name>A0A9P8EEK3_AURME</name>
<keyword evidence="8" id="KW-0653">Protein transport</keyword>
<gene>
    <name evidence="16" type="ORF">KCU76_g10178</name>
</gene>
<dbReference type="AlphaFoldDB" id="A0A9P8EEK3"/>
<evidence type="ECO:0000256" key="9">
    <source>
        <dbReference type="ARBA" id="ARBA00023006"/>
    </source>
</evidence>
<dbReference type="PROSITE" id="PS00107">
    <property type="entry name" value="PROTEIN_KINASE_ATP"/>
    <property type="match status" value="1"/>
</dbReference>
<dbReference type="InterPro" id="IPR008271">
    <property type="entry name" value="Ser/Thr_kinase_AS"/>
</dbReference>
<evidence type="ECO:0000256" key="14">
    <source>
        <dbReference type="SAM" id="MobiDB-lite"/>
    </source>
</evidence>
<dbReference type="GO" id="GO:0042594">
    <property type="term" value="P:response to starvation"/>
    <property type="evidence" value="ECO:0007669"/>
    <property type="project" value="TreeGrafter"/>
</dbReference>
<dbReference type="Gene3D" id="1.10.510.10">
    <property type="entry name" value="Transferase(Phosphotransferase) domain 1"/>
    <property type="match status" value="1"/>
</dbReference>
<evidence type="ECO:0000256" key="10">
    <source>
        <dbReference type="ARBA" id="ARBA00030237"/>
    </source>
</evidence>
<dbReference type="EC" id="2.7.11.1" evidence="2"/>
<dbReference type="GO" id="GO:0004674">
    <property type="term" value="F:protein serine/threonine kinase activity"/>
    <property type="evidence" value="ECO:0007669"/>
    <property type="project" value="UniProtKB-KW"/>
</dbReference>
<dbReference type="SUPFAM" id="SSF56112">
    <property type="entry name" value="Protein kinase-like (PK-like)"/>
    <property type="match status" value="1"/>
</dbReference>
<dbReference type="PANTHER" id="PTHR24348:SF22">
    <property type="entry name" value="NON-SPECIFIC SERINE_THREONINE PROTEIN KINASE"/>
    <property type="match status" value="1"/>
</dbReference>
<dbReference type="SMART" id="SM00220">
    <property type="entry name" value="S_TKc"/>
    <property type="match status" value="1"/>
</dbReference>
<comment type="caution">
    <text evidence="16">The sequence shown here is derived from an EMBL/GenBank/DDBJ whole genome shotgun (WGS) entry which is preliminary data.</text>
</comment>
<keyword evidence="4" id="KW-0808">Transferase</keyword>
<evidence type="ECO:0000256" key="5">
    <source>
        <dbReference type="ARBA" id="ARBA00022741"/>
    </source>
</evidence>
<feature type="region of interest" description="Disordered" evidence="14">
    <location>
        <begin position="940"/>
        <end position="975"/>
    </location>
</feature>
<feature type="non-terminal residue" evidence="16">
    <location>
        <position position="975"/>
    </location>
</feature>
<protein>
    <recommendedName>
        <fullName evidence="2">non-specific serine/threonine protein kinase</fullName>
        <ecNumber evidence="2">2.7.11.1</ecNumber>
    </recommendedName>
    <alternativeName>
        <fullName evidence="10">Autophagy-related protein 1</fullName>
    </alternativeName>
</protein>
<dbReference type="GO" id="GO:0015031">
    <property type="term" value="P:protein transport"/>
    <property type="evidence" value="ECO:0007669"/>
    <property type="project" value="UniProtKB-KW"/>
</dbReference>
<dbReference type="GO" id="GO:0034727">
    <property type="term" value="P:piecemeal microautophagy of the nucleus"/>
    <property type="evidence" value="ECO:0007669"/>
    <property type="project" value="TreeGrafter"/>
</dbReference>
<dbReference type="Pfam" id="PF00069">
    <property type="entry name" value="Pkinase"/>
    <property type="match status" value="1"/>
</dbReference>
<dbReference type="FunFam" id="3.30.200.20:FF:000042">
    <property type="entry name" value="Aurora kinase A"/>
    <property type="match status" value="1"/>
</dbReference>
<feature type="region of interest" description="Disordered" evidence="14">
    <location>
        <begin position="806"/>
        <end position="825"/>
    </location>
</feature>
<feature type="region of interest" description="Disordered" evidence="14">
    <location>
        <begin position="567"/>
        <end position="589"/>
    </location>
</feature>
<dbReference type="GO" id="GO:0010506">
    <property type="term" value="P:regulation of autophagy"/>
    <property type="evidence" value="ECO:0007669"/>
    <property type="project" value="InterPro"/>
</dbReference>
<keyword evidence="7 13" id="KW-0067">ATP-binding</keyword>
<dbReference type="InterPro" id="IPR017441">
    <property type="entry name" value="Protein_kinase_ATP_BS"/>
</dbReference>
<evidence type="ECO:0000313" key="16">
    <source>
        <dbReference type="EMBL" id="KAG9687639.1"/>
    </source>
</evidence>
<dbReference type="GO" id="GO:0000045">
    <property type="term" value="P:autophagosome assembly"/>
    <property type="evidence" value="ECO:0007669"/>
    <property type="project" value="TreeGrafter"/>
</dbReference>
<evidence type="ECO:0000256" key="7">
    <source>
        <dbReference type="ARBA" id="ARBA00022840"/>
    </source>
</evidence>
<comment type="catalytic activity">
    <reaction evidence="12">
        <text>L-seryl-[protein] + ATP = O-phospho-L-seryl-[protein] + ADP + H(+)</text>
        <dbReference type="Rhea" id="RHEA:17989"/>
        <dbReference type="Rhea" id="RHEA-COMP:9863"/>
        <dbReference type="Rhea" id="RHEA-COMP:11604"/>
        <dbReference type="ChEBI" id="CHEBI:15378"/>
        <dbReference type="ChEBI" id="CHEBI:29999"/>
        <dbReference type="ChEBI" id="CHEBI:30616"/>
        <dbReference type="ChEBI" id="CHEBI:83421"/>
        <dbReference type="ChEBI" id="CHEBI:456216"/>
        <dbReference type="EC" id="2.7.11.1"/>
    </reaction>
</comment>